<dbReference type="Proteomes" id="UP001221757">
    <property type="component" value="Unassembled WGS sequence"/>
</dbReference>
<dbReference type="SUPFAM" id="SSF52540">
    <property type="entry name" value="P-loop containing nucleoside triphosphate hydrolases"/>
    <property type="match status" value="1"/>
</dbReference>
<comment type="caution">
    <text evidence="4">The sequence shown here is derived from an EMBL/GenBank/DDBJ whole genome shotgun (WGS) entry which is preliminary data.</text>
</comment>
<keyword evidence="1" id="KW-0347">Helicase</keyword>
<evidence type="ECO:0000313" key="5">
    <source>
        <dbReference type="Proteomes" id="UP001221757"/>
    </source>
</evidence>
<dbReference type="EC" id="5.6.2.3" evidence="1"/>
<gene>
    <name evidence="4" type="ORF">B0H17DRAFT_926912</name>
</gene>
<dbReference type="InterPro" id="IPR010285">
    <property type="entry name" value="DNA_helicase_pif1-like_DEAD"/>
</dbReference>
<dbReference type="GO" id="GO:0006281">
    <property type="term" value="P:DNA repair"/>
    <property type="evidence" value="ECO:0007669"/>
    <property type="project" value="UniProtKB-KW"/>
</dbReference>
<feature type="compositionally biased region" description="Polar residues" evidence="2">
    <location>
        <begin position="35"/>
        <end position="44"/>
    </location>
</feature>
<keyword evidence="1" id="KW-0547">Nucleotide-binding</keyword>
<dbReference type="InterPro" id="IPR027417">
    <property type="entry name" value="P-loop_NTPase"/>
</dbReference>
<evidence type="ECO:0000313" key="4">
    <source>
        <dbReference type="EMBL" id="KAJ7698978.1"/>
    </source>
</evidence>
<evidence type="ECO:0000259" key="3">
    <source>
        <dbReference type="Pfam" id="PF05970"/>
    </source>
</evidence>
<feature type="compositionally biased region" description="Low complexity" evidence="2">
    <location>
        <begin position="1"/>
        <end position="21"/>
    </location>
</feature>
<dbReference type="GO" id="GO:0000723">
    <property type="term" value="P:telomere maintenance"/>
    <property type="evidence" value="ECO:0007669"/>
    <property type="project" value="InterPro"/>
</dbReference>
<evidence type="ECO:0000256" key="1">
    <source>
        <dbReference type="RuleBase" id="RU363044"/>
    </source>
</evidence>
<dbReference type="EMBL" id="JARKIE010000024">
    <property type="protein sequence ID" value="KAJ7698978.1"/>
    <property type="molecule type" value="Genomic_DNA"/>
</dbReference>
<dbReference type="GO" id="GO:0006310">
    <property type="term" value="P:DNA recombination"/>
    <property type="evidence" value="ECO:0007669"/>
    <property type="project" value="UniProtKB-KW"/>
</dbReference>
<name>A0AAD7GQ14_MYCRO</name>
<keyword evidence="1" id="KW-0378">Hydrolase</keyword>
<keyword evidence="1" id="KW-0233">DNA recombination</keyword>
<keyword evidence="1" id="KW-0067">ATP-binding</keyword>
<reference evidence="4" key="1">
    <citation type="submission" date="2023-03" db="EMBL/GenBank/DDBJ databases">
        <title>Massive genome expansion in bonnet fungi (Mycena s.s.) driven by repeated elements and novel gene families across ecological guilds.</title>
        <authorList>
            <consortium name="Lawrence Berkeley National Laboratory"/>
            <person name="Harder C.B."/>
            <person name="Miyauchi S."/>
            <person name="Viragh M."/>
            <person name="Kuo A."/>
            <person name="Thoen E."/>
            <person name="Andreopoulos B."/>
            <person name="Lu D."/>
            <person name="Skrede I."/>
            <person name="Drula E."/>
            <person name="Henrissat B."/>
            <person name="Morin E."/>
            <person name="Kohler A."/>
            <person name="Barry K."/>
            <person name="LaButti K."/>
            <person name="Morin E."/>
            <person name="Salamov A."/>
            <person name="Lipzen A."/>
            <person name="Mereny Z."/>
            <person name="Hegedus B."/>
            <person name="Baldrian P."/>
            <person name="Stursova M."/>
            <person name="Weitz H."/>
            <person name="Taylor A."/>
            <person name="Grigoriev I.V."/>
            <person name="Nagy L.G."/>
            <person name="Martin F."/>
            <person name="Kauserud H."/>
        </authorList>
    </citation>
    <scope>NUCLEOTIDE SEQUENCE</scope>
    <source>
        <strain evidence="4">CBHHK067</strain>
    </source>
</reference>
<feature type="region of interest" description="Disordered" evidence="2">
    <location>
        <begin position="1"/>
        <end position="112"/>
    </location>
</feature>
<accession>A0AAD7GQ14</accession>
<feature type="domain" description="DNA helicase Pif1-like DEAD-box helicase" evidence="3">
    <location>
        <begin position="120"/>
        <end position="176"/>
    </location>
</feature>
<keyword evidence="1" id="KW-0234">DNA repair</keyword>
<comment type="catalytic activity">
    <reaction evidence="1">
        <text>ATP + H2O = ADP + phosphate + H(+)</text>
        <dbReference type="Rhea" id="RHEA:13065"/>
        <dbReference type="ChEBI" id="CHEBI:15377"/>
        <dbReference type="ChEBI" id="CHEBI:15378"/>
        <dbReference type="ChEBI" id="CHEBI:30616"/>
        <dbReference type="ChEBI" id="CHEBI:43474"/>
        <dbReference type="ChEBI" id="CHEBI:456216"/>
        <dbReference type="EC" id="5.6.2.3"/>
    </reaction>
</comment>
<dbReference type="Pfam" id="PF05970">
    <property type="entry name" value="PIF1"/>
    <property type="match status" value="1"/>
</dbReference>
<dbReference type="AlphaFoldDB" id="A0AAD7GQ14"/>
<proteinExistence type="inferred from homology"/>
<feature type="compositionally biased region" description="Polar residues" evidence="2">
    <location>
        <begin position="87"/>
        <end position="106"/>
    </location>
</feature>
<sequence>MRATTSTSKRATSTASSSSSTELTGREKRLRDIQNALNNRSTPVVAQPFANPKPKRTSDTEYPDAAPPTKKHRQLPAAYTDDDPMTKATNFSSGSRTAAKTKSTYTAPPPSKKKVAGMFLSEEQKQILKLVQDGHSLFYTGSAGTGKSVLLREIIKAMKKKHSKADDAVAITASTGGRPSEYRASLLTR</sequence>
<dbReference type="GO" id="GO:0043139">
    <property type="term" value="F:5'-3' DNA helicase activity"/>
    <property type="evidence" value="ECO:0007669"/>
    <property type="project" value="UniProtKB-EC"/>
</dbReference>
<protein>
    <recommendedName>
        <fullName evidence="1">ATP-dependent DNA helicase</fullName>
        <ecNumber evidence="1">5.6.2.3</ecNumber>
    </recommendedName>
</protein>
<dbReference type="GO" id="GO:0005524">
    <property type="term" value="F:ATP binding"/>
    <property type="evidence" value="ECO:0007669"/>
    <property type="project" value="UniProtKB-KW"/>
</dbReference>
<dbReference type="GO" id="GO:0016787">
    <property type="term" value="F:hydrolase activity"/>
    <property type="evidence" value="ECO:0007669"/>
    <property type="project" value="UniProtKB-KW"/>
</dbReference>
<keyword evidence="1" id="KW-0227">DNA damage</keyword>
<dbReference type="Gene3D" id="3.40.50.300">
    <property type="entry name" value="P-loop containing nucleotide triphosphate hydrolases"/>
    <property type="match status" value="1"/>
</dbReference>
<comment type="cofactor">
    <cofactor evidence="1">
        <name>Mg(2+)</name>
        <dbReference type="ChEBI" id="CHEBI:18420"/>
    </cofactor>
</comment>
<keyword evidence="5" id="KW-1185">Reference proteome</keyword>
<organism evidence="4 5">
    <name type="scientific">Mycena rosella</name>
    <name type="common">Pink bonnet</name>
    <name type="synonym">Agaricus rosellus</name>
    <dbReference type="NCBI Taxonomy" id="1033263"/>
    <lineage>
        <taxon>Eukaryota</taxon>
        <taxon>Fungi</taxon>
        <taxon>Dikarya</taxon>
        <taxon>Basidiomycota</taxon>
        <taxon>Agaricomycotina</taxon>
        <taxon>Agaricomycetes</taxon>
        <taxon>Agaricomycetidae</taxon>
        <taxon>Agaricales</taxon>
        <taxon>Marasmiineae</taxon>
        <taxon>Mycenaceae</taxon>
        <taxon>Mycena</taxon>
    </lineage>
</organism>
<evidence type="ECO:0000256" key="2">
    <source>
        <dbReference type="SAM" id="MobiDB-lite"/>
    </source>
</evidence>
<comment type="similarity">
    <text evidence="1">Belongs to the helicase family.</text>
</comment>